<sequence>MADPQAGGAWGRAGWRLVRLAGHLLHGLWTIVWRFPRLSMEQRNALVQAWARGLLPRLGVQLQVQGTPPLNGPVLLVANHLSWLDIPVLHAARHCRFISKSDVASWPVVAMLARAAGTLFIDRNSRRDTLRMVKTMADALAQRDVLAVFPEGTTSDGGEMLPFRPNLIEAAIQAGAPIQPLGLRFIDAASGVDSTAPVYAGDTMLLTSVWRTLSAPALIARVTYGAPQTAQGRDRRTWARDLQAEVELLRHS</sequence>
<reference evidence="7 8" key="1">
    <citation type="submission" date="2022-09" db="EMBL/GenBank/DDBJ databases">
        <title>Draft genome of isolate Be4.</title>
        <authorList>
            <person name="Sanchez-Castro I."/>
            <person name="Martinez-Rodriguez P."/>
            <person name="Descostes M."/>
            <person name="Merroun M."/>
        </authorList>
    </citation>
    <scope>NUCLEOTIDE SEQUENCE [LARGE SCALE GENOMIC DNA]</scope>
    <source>
        <strain evidence="7 8">Be4</strain>
    </source>
</reference>
<keyword evidence="4" id="KW-0443">Lipid metabolism</keyword>
<name>A0ABT2PJ23_9BURK</name>
<dbReference type="SUPFAM" id="SSF69593">
    <property type="entry name" value="Glycerol-3-phosphate (1)-acyltransferase"/>
    <property type="match status" value="1"/>
</dbReference>
<dbReference type="Proteomes" id="UP001525968">
    <property type="component" value="Unassembled WGS sequence"/>
</dbReference>
<keyword evidence="2" id="KW-0444">Lipid biosynthesis</keyword>
<evidence type="ECO:0000256" key="3">
    <source>
        <dbReference type="ARBA" id="ARBA00022679"/>
    </source>
</evidence>
<proteinExistence type="predicted"/>
<comment type="pathway">
    <text evidence="1">Lipid metabolism.</text>
</comment>
<keyword evidence="3" id="KW-0808">Transferase</keyword>
<evidence type="ECO:0000256" key="1">
    <source>
        <dbReference type="ARBA" id="ARBA00005189"/>
    </source>
</evidence>
<evidence type="ECO:0000256" key="4">
    <source>
        <dbReference type="ARBA" id="ARBA00023098"/>
    </source>
</evidence>
<dbReference type="InterPro" id="IPR002123">
    <property type="entry name" value="Plipid/glycerol_acylTrfase"/>
</dbReference>
<evidence type="ECO:0000256" key="2">
    <source>
        <dbReference type="ARBA" id="ARBA00022516"/>
    </source>
</evidence>
<feature type="domain" description="Phospholipid/glycerol acyltransferase" evidence="6">
    <location>
        <begin position="74"/>
        <end position="186"/>
    </location>
</feature>
<dbReference type="Pfam" id="PF01553">
    <property type="entry name" value="Acyltransferase"/>
    <property type="match status" value="1"/>
</dbReference>
<evidence type="ECO:0000256" key="5">
    <source>
        <dbReference type="ARBA" id="ARBA00023315"/>
    </source>
</evidence>
<accession>A0ABT2PJ23</accession>
<dbReference type="CDD" id="cd07989">
    <property type="entry name" value="LPLAT_AGPAT-like"/>
    <property type="match status" value="1"/>
</dbReference>
<dbReference type="RefSeq" id="WP_261499189.1">
    <property type="nucleotide sequence ID" value="NZ_JAODYH010000003.1"/>
</dbReference>
<keyword evidence="5 7" id="KW-0012">Acyltransferase</keyword>
<evidence type="ECO:0000259" key="6">
    <source>
        <dbReference type="SMART" id="SM00563"/>
    </source>
</evidence>
<dbReference type="SMART" id="SM00563">
    <property type="entry name" value="PlsC"/>
    <property type="match status" value="1"/>
</dbReference>
<dbReference type="EMBL" id="JAODYH010000003">
    <property type="protein sequence ID" value="MCT9810198.1"/>
    <property type="molecule type" value="Genomic_DNA"/>
</dbReference>
<dbReference type="PANTHER" id="PTHR10434:SF64">
    <property type="entry name" value="1-ACYL-SN-GLYCEROL-3-PHOSPHATE ACYLTRANSFERASE-RELATED"/>
    <property type="match status" value="1"/>
</dbReference>
<gene>
    <name evidence="7" type="ORF">N0K08_06110</name>
</gene>
<evidence type="ECO:0000313" key="8">
    <source>
        <dbReference type="Proteomes" id="UP001525968"/>
    </source>
</evidence>
<organism evidence="7 8">
    <name type="scientific">Acidovorax bellezanensis</name>
    <dbReference type="NCBI Taxonomy" id="2976702"/>
    <lineage>
        <taxon>Bacteria</taxon>
        <taxon>Pseudomonadati</taxon>
        <taxon>Pseudomonadota</taxon>
        <taxon>Betaproteobacteria</taxon>
        <taxon>Burkholderiales</taxon>
        <taxon>Comamonadaceae</taxon>
        <taxon>Acidovorax</taxon>
    </lineage>
</organism>
<evidence type="ECO:0000313" key="7">
    <source>
        <dbReference type="EMBL" id="MCT9810198.1"/>
    </source>
</evidence>
<protein>
    <submittedName>
        <fullName evidence="7">1-acyl-sn-glycerol-3-phosphate acyltransferase</fullName>
    </submittedName>
</protein>
<keyword evidence="8" id="KW-1185">Reference proteome</keyword>
<comment type="caution">
    <text evidence="7">The sequence shown here is derived from an EMBL/GenBank/DDBJ whole genome shotgun (WGS) entry which is preliminary data.</text>
</comment>
<dbReference type="PANTHER" id="PTHR10434">
    <property type="entry name" value="1-ACYL-SN-GLYCEROL-3-PHOSPHATE ACYLTRANSFERASE"/>
    <property type="match status" value="1"/>
</dbReference>
<dbReference type="GO" id="GO:0016746">
    <property type="term" value="F:acyltransferase activity"/>
    <property type="evidence" value="ECO:0007669"/>
    <property type="project" value="UniProtKB-KW"/>
</dbReference>